<dbReference type="PANTHER" id="PTHR40658:SF3">
    <property type="entry name" value="CLBS_DFSB FAMILY FOUR-HELIX BUNDLE PROTEIN"/>
    <property type="match status" value="1"/>
</dbReference>
<keyword evidence="2" id="KW-1185">Reference proteome</keyword>
<sequence length="178" mass="20833">MKSYDSKQELIDAIHASYGKYIEEFKAIPEDMKDIRIDGVDKTPAENLAYQLGWINLLLSWEKDEISGIKVVTPTADYKWNNLGGLYQSFYENYAQFSLKERIDLLTGKVDELCDWLESLSNEELFEPEKRNWATTAAMWPIWKWAHINSVAPFTNFRTKIRKWKKLAMIGKKSDLIK</sequence>
<dbReference type="Proteomes" id="UP000178622">
    <property type="component" value="Unassembled WGS sequence"/>
</dbReference>
<dbReference type="Pfam" id="PF08020">
    <property type="entry name" value="DUF1706"/>
    <property type="match status" value="1"/>
</dbReference>
<organism evidence="1 2">
    <name type="scientific">Floricoccus tropicus</name>
    <dbReference type="NCBI Taxonomy" id="1859473"/>
    <lineage>
        <taxon>Bacteria</taxon>
        <taxon>Bacillati</taxon>
        <taxon>Bacillota</taxon>
        <taxon>Bacilli</taxon>
        <taxon>Lactobacillales</taxon>
        <taxon>Streptococcaceae</taxon>
        <taxon>Floricoccus</taxon>
    </lineage>
</organism>
<comment type="caution">
    <text evidence="1">The sequence shown here is derived from an EMBL/GenBank/DDBJ whole genome shotgun (WGS) entry which is preliminary data.</text>
</comment>
<dbReference type="EMBL" id="MKIR01000021">
    <property type="protein sequence ID" value="OFI49089.1"/>
    <property type="molecule type" value="Genomic_DNA"/>
</dbReference>
<evidence type="ECO:0000313" key="1">
    <source>
        <dbReference type="EMBL" id="OFI49089.1"/>
    </source>
</evidence>
<dbReference type="InterPro" id="IPR012550">
    <property type="entry name" value="DUF1706"/>
</dbReference>
<dbReference type="InterPro" id="IPR034660">
    <property type="entry name" value="DinB/YfiT-like"/>
</dbReference>
<evidence type="ECO:0000313" key="2">
    <source>
        <dbReference type="Proteomes" id="UP000178622"/>
    </source>
</evidence>
<accession>A0A1E8GLG5</accession>
<dbReference type="RefSeq" id="WP_070792391.1">
    <property type="nucleotide sequence ID" value="NZ_MKIR01000021.1"/>
</dbReference>
<dbReference type="AlphaFoldDB" id="A0A1E8GLG5"/>
<reference evidence="2" key="1">
    <citation type="submission" date="2016-09" db="EMBL/GenBank/DDBJ databases">
        <title>Draft genome sequence of a novel species of the family Streptococcaceae isolated from flowers.</title>
        <authorList>
            <person name="Chuah L.-O."/>
            <person name="Yap K.-P."/>
            <person name="Thong K.L."/>
            <person name="Liong M.T."/>
            <person name="Ahmad R."/>
            <person name="Rusul G."/>
        </authorList>
    </citation>
    <scope>NUCLEOTIDE SEQUENCE [LARGE SCALE GENOMIC DNA]</scope>
    <source>
        <strain evidence="2">DF1</strain>
    </source>
</reference>
<gene>
    <name evidence="1" type="ORF">BG261_04240</name>
</gene>
<dbReference type="PIRSF" id="PIRSF031551">
    <property type="entry name" value="DUF1706"/>
    <property type="match status" value="1"/>
</dbReference>
<dbReference type="OrthoDB" id="9786621at2"/>
<name>A0A1E8GLG5_9LACT</name>
<proteinExistence type="predicted"/>
<dbReference type="PANTHER" id="PTHR40658">
    <property type="match status" value="1"/>
</dbReference>
<dbReference type="Gene3D" id="1.20.120.450">
    <property type="entry name" value="dinb family like domain"/>
    <property type="match status" value="1"/>
</dbReference>
<protein>
    <submittedName>
        <fullName evidence="1">Cytoplasmic protein</fullName>
    </submittedName>
</protein>
<dbReference type="STRING" id="1859473.BG261_04240"/>